<dbReference type="Gene3D" id="3.30.470.10">
    <property type="match status" value="1"/>
</dbReference>
<dbReference type="InterPro" id="IPR033939">
    <property type="entry name" value="BCAT_family"/>
</dbReference>
<evidence type="ECO:0000256" key="5">
    <source>
        <dbReference type="ARBA" id="ARBA00022679"/>
    </source>
</evidence>
<keyword evidence="3 8" id="KW-0032">Aminotransferase</keyword>
<dbReference type="InterPro" id="IPR043132">
    <property type="entry name" value="BCAT-like_C"/>
</dbReference>
<dbReference type="GO" id="GO:0009082">
    <property type="term" value="P:branched-chain amino acid biosynthetic process"/>
    <property type="evidence" value="ECO:0007669"/>
    <property type="project" value="UniProtKB-KW"/>
</dbReference>
<dbReference type="PANTHER" id="PTHR11825:SF44">
    <property type="entry name" value="BRANCHED-CHAIN-AMINO-ACID AMINOTRANSFERASE"/>
    <property type="match status" value="1"/>
</dbReference>
<evidence type="ECO:0000313" key="8">
    <source>
        <dbReference type="EMBL" id="QEA04110.1"/>
    </source>
</evidence>
<evidence type="ECO:0000256" key="7">
    <source>
        <dbReference type="ARBA" id="ARBA00023304"/>
    </source>
</evidence>
<accession>A0A5B8R651</accession>
<evidence type="ECO:0000256" key="6">
    <source>
        <dbReference type="ARBA" id="ARBA00022898"/>
    </source>
</evidence>
<organism evidence="8">
    <name type="scientific">uncultured organism</name>
    <dbReference type="NCBI Taxonomy" id="155900"/>
    <lineage>
        <taxon>unclassified sequences</taxon>
        <taxon>environmental samples</taxon>
    </lineage>
</organism>
<protein>
    <submittedName>
        <fullName evidence="8">Branched-chain-amino-acid aminotransferase</fullName>
        <ecNumber evidence="8">2.6.1.42</ecNumber>
    </submittedName>
</protein>
<dbReference type="PANTHER" id="PTHR11825">
    <property type="entry name" value="SUBGROUP IIII AMINOTRANSFERASE"/>
    <property type="match status" value="1"/>
</dbReference>
<keyword evidence="7" id="KW-0100">Branched-chain amino acid biosynthesis</keyword>
<dbReference type="Pfam" id="PF01063">
    <property type="entry name" value="Aminotran_4"/>
    <property type="match status" value="1"/>
</dbReference>
<dbReference type="InterPro" id="IPR036038">
    <property type="entry name" value="Aminotransferase-like"/>
</dbReference>
<evidence type="ECO:0000256" key="2">
    <source>
        <dbReference type="ARBA" id="ARBA00009320"/>
    </source>
</evidence>
<dbReference type="CDD" id="cd01557">
    <property type="entry name" value="BCAT_beta_family"/>
    <property type="match status" value="1"/>
</dbReference>
<proteinExistence type="inferred from homology"/>
<comment type="cofactor">
    <cofactor evidence="1">
        <name>pyridoxal 5'-phosphate</name>
        <dbReference type="ChEBI" id="CHEBI:597326"/>
    </cofactor>
</comment>
<evidence type="ECO:0000256" key="3">
    <source>
        <dbReference type="ARBA" id="ARBA00022576"/>
    </source>
</evidence>
<dbReference type="AlphaFoldDB" id="A0A5B8R651"/>
<keyword evidence="6" id="KW-0663">Pyridoxal phosphate</keyword>
<dbReference type="NCBIfam" id="NF009897">
    <property type="entry name" value="PRK13357.1"/>
    <property type="match status" value="1"/>
</dbReference>
<dbReference type="EC" id="2.6.1.42" evidence="8"/>
<keyword evidence="4" id="KW-0028">Amino-acid biosynthesis</keyword>
<dbReference type="InterPro" id="IPR005786">
    <property type="entry name" value="B_amino_transII"/>
</dbReference>
<dbReference type="Gene3D" id="3.20.10.10">
    <property type="entry name" value="D-amino Acid Aminotransferase, subunit A, domain 2"/>
    <property type="match status" value="1"/>
</dbReference>
<dbReference type="EMBL" id="MN079079">
    <property type="protein sequence ID" value="QEA04110.1"/>
    <property type="molecule type" value="Genomic_DNA"/>
</dbReference>
<comment type="similarity">
    <text evidence="2">Belongs to the class-IV pyridoxal-phosphate-dependent aminotransferase family.</text>
</comment>
<evidence type="ECO:0000256" key="4">
    <source>
        <dbReference type="ARBA" id="ARBA00022605"/>
    </source>
</evidence>
<dbReference type="SUPFAM" id="SSF56752">
    <property type="entry name" value="D-aminoacid aminotransferase-like PLP-dependent enzymes"/>
    <property type="match status" value="1"/>
</dbReference>
<dbReference type="InterPro" id="IPR043131">
    <property type="entry name" value="BCAT-like_N"/>
</dbReference>
<dbReference type="PIRSF" id="PIRSF006468">
    <property type="entry name" value="BCAT1"/>
    <property type="match status" value="1"/>
</dbReference>
<dbReference type="GO" id="GO:0008652">
    <property type="term" value="P:amino acid biosynthetic process"/>
    <property type="evidence" value="ECO:0007669"/>
    <property type="project" value="UniProtKB-KW"/>
</dbReference>
<dbReference type="NCBIfam" id="TIGR01123">
    <property type="entry name" value="ilvE_II"/>
    <property type="match status" value="1"/>
</dbReference>
<keyword evidence="5 8" id="KW-0808">Transferase</keyword>
<evidence type="ECO:0000256" key="1">
    <source>
        <dbReference type="ARBA" id="ARBA00001933"/>
    </source>
</evidence>
<reference evidence="8" key="1">
    <citation type="submission" date="2019-06" db="EMBL/GenBank/DDBJ databases">
        <authorList>
            <person name="Murdoch R.W."/>
            <person name="Fathepure B."/>
        </authorList>
    </citation>
    <scope>NUCLEOTIDE SEQUENCE</scope>
</reference>
<gene>
    <name evidence="8" type="primary">ilvE_1</name>
    <name evidence="8" type="ORF">KBTEX_00413</name>
</gene>
<sequence length="366" mass="39688">MSVTSFRITPNTEPTSADDRAAILADPGFGRFFTDHMVHVRWTAAGGWEAGEVRPYGPLSLDPATAALHYGQTVFEGIKAYRHPDGSVWTFRPERNAERLRASARRLALPEPDTGTFLGALESLVRQDVDWVPTPQHHGAESSLYLRPFMIASEPFLGVRPSHTVDFHVIACPTAAYFSGGVKPVRIWLSRRYTRAAPGGTGAAKCGGNYAASLAAQQEASAHDCEQVVFLDASEHRWVEELGGMNVCFVFDNERLVTPPVSGTILEGVTRASLLELAADAGLSVEERPVSINEWIEAADSGSLTEVFACGTAAVVTPIGELVTEERTIACGDSDGGTVGPMLRRALLDLQYGHRHDERGWMTRLA</sequence>
<dbReference type="GO" id="GO:0004084">
    <property type="term" value="F:branched-chain-amino-acid transaminase activity"/>
    <property type="evidence" value="ECO:0007669"/>
    <property type="project" value="UniProtKB-EC"/>
</dbReference>
<name>A0A5B8R651_9ZZZZ</name>
<dbReference type="InterPro" id="IPR001544">
    <property type="entry name" value="Aminotrans_IV"/>
</dbReference>